<feature type="transmembrane region" description="Helical" evidence="1">
    <location>
        <begin position="37"/>
        <end position="64"/>
    </location>
</feature>
<protein>
    <submittedName>
        <fullName evidence="2">Uncharacterized protein</fullName>
    </submittedName>
</protein>
<dbReference type="EMBL" id="VSRR010031498">
    <property type="protein sequence ID" value="MPC70656.1"/>
    <property type="molecule type" value="Genomic_DNA"/>
</dbReference>
<reference evidence="2 3" key="1">
    <citation type="submission" date="2019-05" db="EMBL/GenBank/DDBJ databases">
        <title>Another draft genome of Portunus trituberculatus and its Hox gene families provides insights of decapod evolution.</title>
        <authorList>
            <person name="Jeong J.-H."/>
            <person name="Song I."/>
            <person name="Kim S."/>
            <person name="Choi T."/>
            <person name="Kim D."/>
            <person name="Ryu S."/>
            <person name="Kim W."/>
        </authorList>
    </citation>
    <scope>NUCLEOTIDE SEQUENCE [LARGE SCALE GENOMIC DNA]</scope>
    <source>
        <tissue evidence="2">Muscle</tissue>
    </source>
</reference>
<comment type="caution">
    <text evidence="2">The sequence shown here is derived from an EMBL/GenBank/DDBJ whole genome shotgun (WGS) entry which is preliminary data.</text>
</comment>
<proteinExistence type="predicted"/>
<evidence type="ECO:0000313" key="2">
    <source>
        <dbReference type="EMBL" id="MPC70656.1"/>
    </source>
</evidence>
<keyword evidence="1" id="KW-0472">Membrane</keyword>
<dbReference type="AlphaFoldDB" id="A0A5B7HL45"/>
<accession>A0A5B7HL45</accession>
<dbReference type="Proteomes" id="UP000324222">
    <property type="component" value="Unassembled WGS sequence"/>
</dbReference>
<gene>
    <name evidence="2" type="ORF">E2C01_064911</name>
</gene>
<keyword evidence="1" id="KW-0812">Transmembrane</keyword>
<evidence type="ECO:0000313" key="3">
    <source>
        <dbReference type="Proteomes" id="UP000324222"/>
    </source>
</evidence>
<keyword evidence="1" id="KW-1133">Transmembrane helix</keyword>
<organism evidence="2 3">
    <name type="scientific">Portunus trituberculatus</name>
    <name type="common">Swimming crab</name>
    <name type="synonym">Neptunus trituberculatus</name>
    <dbReference type="NCBI Taxonomy" id="210409"/>
    <lineage>
        <taxon>Eukaryota</taxon>
        <taxon>Metazoa</taxon>
        <taxon>Ecdysozoa</taxon>
        <taxon>Arthropoda</taxon>
        <taxon>Crustacea</taxon>
        <taxon>Multicrustacea</taxon>
        <taxon>Malacostraca</taxon>
        <taxon>Eumalacostraca</taxon>
        <taxon>Eucarida</taxon>
        <taxon>Decapoda</taxon>
        <taxon>Pleocyemata</taxon>
        <taxon>Brachyura</taxon>
        <taxon>Eubrachyura</taxon>
        <taxon>Portunoidea</taxon>
        <taxon>Portunidae</taxon>
        <taxon>Portuninae</taxon>
        <taxon>Portunus</taxon>
    </lineage>
</organism>
<sequence>MGAEITLRSLPWPLTSQPDSLTTEDLLLSLNPSLSTITTITTTILLIPPAFQIILTTCIFVYLITT</sequence>
<keyword evidence="3" id="KW-1185">Reference proteome</keyword>
<evidence type="ECO:0000256" key="1">
    <source>
        <dbReference type="SAM" id="Phobius"/>
    </source>
</evidence>
<name>A0A5B7HL45_PORTR</name>